<dbReference type="InterPro" id="IPR036111">
    <property type="entry name" value="Mal/L-sulfo/L-lacto_DH-like_sf"/>
</dbReference>
<dbReference type="SUPFAM" id="SSF89733">
    <property type="entry name" value="L-sulfolactate dehydrogenase-like"/>
    <property type="match status" value="1"/>
</dbReference>
<proteinExistence type="inferred from homology"/>
<dbReference type="Proteomes" id="UP000037136">
    <property type="component" value="Unassembled WGS sequence"/>
</dbReference>
<dbReference type="AlphaFoldDB" id="A0A2A9PSL0"/>
<evidence type="ECO:0000313" key="4">
    <source>
        <dbReference type="EMBL" id="PFH63192.1"/>
    </source>
</evidence>
<dbReference type="InterPro" id="IPR043143">
    <property type="entry name" value="Mal/L-sulf/L-lact_DH-like_NADP"/>
</dbReference>
<evidence type="ECO:0000259" key="3">
    <source>
        <dbReference type="Pfam" id="PF03061"/>
    </source>
</evidence>
<accession>A0A2A9PSL0</accession>
<dbReference type="STRING" id="268505.A0A2A9PSL0"/>
<keyword evidence="2" id="KW-0560">Oxidoreductase</keyword>
<dbReference type="PANTHER" id="PTHR11091:SF0">
    <property type="entry name" value="MALATE DEHYDROGENASE"/>
    <property type="match status" value="1"/>
</dbReference>
<name>A0A2A9PSL0_OPHUN</name>
<dbReference type="InterPro" id="IPR006683">
    <property type="entry name" value="Thioestr_dom"/>
</dbReference>
<dbReference type="InterPro" id="IPR043144">
    <property type="entry name" value="Mal/L-sulf/L-lact_DH-like_ah"/>
</dbReference>
<dbReference type="OrthoDB" id="7881616at2759"/>
<dbReference type="Gene3D" id="1.10.1530.10">
    <property type="match status" value="1"/>
</dbReference>
<evidence type="ECO:0000256" key="2">
    <source>
        <dbReference type="ARBA" id="ARBA00023002"/>
    </source>
</evidence>
<dbReference type="InterPro" id="IPR003767">
    <property type="entry name" value="Malate/L-lactate_DH-like"/>
</dbReference>
<feature type="domain" description="Thioesterase" evidence="3">
    <location>
        <begin position="59"/>
        <end position="122"/>
    </location>
</feature>
<dbReference type="Pfam" id="PF02615">
    <property type="entry name" value="Ldh_2"/>
    <property type="match status" value="1"/>
</dbReference>
<reference evidence="4 5" key="1">
    <citation type="journal article" date="2015" name="BMC Genomics">
        <title>Gene expression during zombie ant biting behavior reflects the complexity underlying fungal parasitic behavioral manipulation.</title>
        <authorList>
            <person name="de Bekker C."/>
            <person name="Ohm R.A."/>
            <person name="Loreto R.G."/>
            <person name="Sebastian A."/>
            <person name="Albert I."/>
            <person name="Merrow M."/>
            <person name="Brachmann A."/>
            <person name="Hughes D.P."/>
        </authorList>
    </citation>
    <scope>NUCLEOTIDE SEQUENCE [LARGE SCALE GENOMIC DNA]</scope>
    <source>
        <strain evidence="4 5">SC16a</strain>
    </source>
</reference>
<reference evidence="4 5" key="2">
    <citation type="journal article" date="2017" name="Sci. Rep.">
        <title>Ant-infecting Ophiocordyceps genomes reveal a high diversity of potential behavioral manipulation genes and a possible major role for enterotoxins.</title>
        <authorList>
            <person name="de Bekker C."/>
            <person name="Ohm R.A."/>
            <person name="Evans H.C."/>
            <person name="Brachmann A."/>
            <person name="Hughes D.P."/>
        </authorList>
    </citation>
    <scope>NUCLEOTIDE SEQUENCE [LARGE SCALE GENOMIC DNA]</scope>
    <source>
        <strain evidence="4 5">SC16a</strain>
    </source>
</reference>
<protein>
    <recommendedName>
        <fullName evidence="3">Thioesterase domain-containing protein</fullName>
    </recommendedName>
</protein>
<dbReference type="Gene3D" id="3.30.1370.60">
    <property type="entry name" value="Hypothetical oxidoreductase yiak, domain 2"/>
    <property type="match status" value="1"/>
</dbReference>
<dbReference type="SUPFAM" id="SSF54637">
    <property type="entry name" value="Thioesterase/thiol ester dehydrase-isomerase"/>
    <property type="match status" value="1"/>
</dbReference>
<sequence length="501" mass="53237">MASDQSPARLQHVETVLQHLLTNCPIYGYTLSTLELVSVTRGATTTRLRLTERHVNSKGGLHGAVSATIVDLTTGLAIASWDGRETTGASVNMHLSYLSTARVGDLLRIETTAERIGGSLATRLSRWGTTPKQKGSQRRIGTDTIMTSSDEPRFHVAADDLVRFIDRVLQANGAPPEHGVLVARCLVAADLRGVESHGANRLPSYVRRIRSGVLDPAATPVLEAVTPAAVLVDGANGFGFVAAHAAMDAAISAARIYGIGLACVRRSNHYGMAAWIVRQALDEGMMSLVFTNSSPAMAPFGGRSSLLGVSPMACGAPGRDGDDFILDMAPSVAARGKIHTALRRGEPIPSDWALDADGNPTEDPAAALDGGVMQPVGGPKGSALAVMMDVFSGVLSGSAFAGNVTGPYDPSRPADVGHFLVAIRPDLFMPLKEFRDRMRYLHESVVGAERAPGVDRIYFPGEIEQLTQRERERSGIPLAKTEVEALNREGAEVSVEPLRPL</sequence>
<organism evidence="4 5">
    <name type="scientific">Ophiocordyceps unilateralis</name>
    <name type="common">Zombie-ant fungus</name>
    <name type="synonym">Torrubia unilateralis</name>
    <dbReference type="NCBI Taxonomy" id="268505"/>
    <lineage>
        <taxon>Eukaryota</taxon>
        <taxon>Fungi</taxon>
        <taxon>Dikarya</taxon>
        <taxon>Ascomycota</taxon>
        <taxon>Pezizomycotina</taxon>
        <taxon>Sordariomycetes</taxon>
        <taxon>Hypocreomycetidae</taxon>
        <taxon>Hypocreales</taxon>
        <taxon>Ophiocordycipitaceae</taxon>
        <taxon>Ophiocordyceps</taxon>
    </lineage>
</organism>
<dbReference type="GO" id="GO:0016491">
    <property type="term" value="F:oxidoreductase activity"/>
    <property type="evidence" value="ECO:0007669"/>
    <property type="project" value="UniProtKB-KW"/>
</dbReference>
<dbReference type="PANTHER" id="PTHR11091">
    <property type="entry name" value="OXIDOREDUCTASE-RELATED"/>
    <property type="match status" value="1"/>
</dbReference>
<dbReference type="CDD" id="cd03443">
    <property type="entry name" value="PaaI_thioesterase"/>
    <property type="match status" value="1"/>
</dbReference>
<dbReference type="EMBL" id="LAZP02000006">
    <property type="protein sequence ID" value="PFH63192.1"/>
    <property type="molecule type" value="Genomic_DNA"/>
</dbReference>
<evidence type="ECO:0000256" key="1">
    <source>
        <dbReference type="ARBA" id="ARBA00006056"/>
    </source>
</evidence>
<comment type="caution">
    <text evidence="4">The sequence shown here is derived from an EMBL/GenBank/DDBJ whole genome shotgun (WGS) entry which is preliminary data.</text>
</comment>
<gene>
    <name evidence="4" type="ORF">XA68_16631</name>
</gene>
<dbReference type="InterPro" id="IPR029069">
    <property type="entry name" value="HotDog_dom_sf"/>
</dbReference>
<evidence type="ECO:0000313" key="5">
    <source>
        <dbReference type="Proteomes" id="UP000037136"/>
    </source>
</evidence>
<dbReference type="Gene3D" id="3.10.129.10">
    <property type="entry name" value="Hotdog Thioesterase"/>
    <property type="match status" value="1"/>
</dbReference>
<comment type="similarity">
    <text evidence="1">Belongs to the LDH2/MDH2 oxidoreductase family.</text>
</comment>
<dbReference type="Pfam" id="PF03061">
    <property type="entry name" value="4HBT"/>
    <property type="match status" value="1"/>
</dbReference>
<keyword evidence="5" id="KW-1185">Reference proteome</keyword>